<dbReference type="Proteomes" id="UP000078046">
    <property type="component" value="Unassembled WGS sequence"/>
</dbReference>
<feature type="domain" description="OTU" evidence="2">
    <location>
        <begin position="620"/>
        <end position="763"/>
    </location>
</feature>
<organism evidence="3 4">
    <name type="scientific">Intoshia linei</name>
    <dbReference type="NCBI Taxonomy" id="1819745"/>
    <lineage>
        <taxon>Eukaryota</taxon>
        <taxon>Metazoa</taxon>
        <taxon>Spiralia</taxon>
        <taxon>Lophotrochozoa</taxon>
        <taxon>Mesozoa</taxon>
        <taxon>Orthonectida</taxon>
        <taxon>Rhopaluridae</taxon>
        <taxon>Intoshia</taxon>
    </lineage>
</organism>
<dbReference type="EMBL" id="LWCA01000143">
    <property type="protein sequence ID" value="OAF70483.1"/>
    <property type="molecule type" value="Genomic_DNA"/>
</dbReference>
<comment type="caution">
    <text evidence="3">The sequence shown here is derived from an EMBL/GenBank/DDBJ whole genome shotgun (WGS) entry which is preliminary data.</text>
</comment>
<evidence type="ECO:0000313" key="3">
    <source>
        <dbReference type="EMBL" id="OAF70483.1"/>
    </source>
</evidence>
<name>A0A177BA10_9BILA</name>
<dbReference type="Gene3D" id="3.90.70.80">
    <property type="match status" value="1"/>
</dbReference>
<feature type="region of interest" description="Disordered" evidence="1">
    <location>
        <begin position="500"/>
        <end position="520"/>
    </location>
</feature>
<evidence type="ECO:0000259" key="2">
    <source>
        <dbReference type="PROSITE" id="PS50802"/>
    </source>
</evidence>
<evidence type="ECO:0000313" key="4">
    <source>
        <dbReference type="Proteomes" id="UP000078046"/>
    </source>
</evidence>
<proteinExistence type="predicted"/>
<evidence type="ECO:0000256" key="1">
    <source>
        <dbReference type="SAM" id="MobiDB-lite"/>
    </source>
</evidence>
<keyword evidence="4" id="KW-1185">Reference proteome</keyword>
<feature type="compositionally biased region" description="Polar residues" evidence="1">
    <location>
        <begin position="500"/>
        <end position="514"/>
    </location>
</feature>
<gene>
    <name evidence="3" type="ORF">A3Q56_01762</name>
</gene>
<reference evidence="3 4" key="1">
    <citation type="submission" date="2016-04" db="EMBL/GenBank/DDBJ databases">
        <title>The genome of Intoshia linei affirms orthonectids as highly simplified spiralians.</title>
        <authorList>
            <person name="Mikhailov K.V."/>
            <person name="Slusarev G.S."/>
            <person name="Nikitin M.A."/>
            <person name="Logacheva M.D."/>
            <person name="Penin A."/>
            <person name="Aleoshin V."/>
            <person name="Panchin Y.V."/>
        </authorList>
    </citation>
    <scope>NUCLEOTIDE SEQUENCE [LARGE SCALE GENOMIC DNA]</scope>
    <source>
        <strain evidence="3">Intl2013</strain>
        <tissue evidence="3">Whole animal</tissue>
    </source>
</reference>
<sequence length="790" mass="92252">MKNLQKEIPKTEYFLQIAKCSLLCCENIFRLSIPNENSHDSCDNLQNSFRWLTIDNSDMMSSAYSMASEVRSSKNIKIDRVCLSSEGQLYDDTDDTTTQKISFIGKKKRFTKFIGMTKKSLSFKNKLFNLKNSNKKLNACPPSSKPQRNISSLQSMHCITEMIAPQGIHDLGYRSNWEKKEEILSYYENGLLFEYQRKQKNALECYFKSLRTLKYKNKGHKNKIKLDSTLIYLMSLHLYSLKSFYDNASNQEIEELKSLELSSDLYEYMLKVCLSEQKSQNVLNDYKSCGYKSDYISTDENETETNNAAYKNEKIVKNRIKSESIAIGKLKTDIKELTPQDSGYYDNILERRVSETFSKSPKSSQRYKCTHNESFSNELYSRIKILNTFKSKTKQDSIVYDAYELLPHVYKVGIIKSAIRRKINFDFKNCRNHIMVKHNNMDINVNIKGFENIDVKNLHKINNRPSNQWKNKCIIFFSIRQKTSKKRTRLLSEKCKKGKSTSTTDLESQTSEINSTEKKIKLSEEENVESDIDNDSDFNANETGLNIKGTSKYVTYDEKNSSDSENCIENLKVAVKSKKMRTFKDRVMLKFTQDITIVEYNQINDYFIKNAYYHKFYVPDNFTDTRPDGNCFFRCLSYWITGVQTHHEKIRQKYCDYRDLSEKHAMRQTHGVTQSWATDMDILAIAKMLHVNIHVYVNKDYMKQWVVFSPYSIDEFNQGSENTANSDIPTVQSIYGKNAHHMPIQNIFIAHQNENHYCIVPNVPKLSQSQINKYTHKYGGKLIDEIKEHC</sequence>
<dbReference type="SUPFAM" id="SSF54001">
    <property type="entry name" value="Cysteine proteinases"/>
    <property type="match status" value="1"/>
</dbReference>
<dbReference type="InterPro" id="IPR003323">
    <property type="entry name" value="OTU_dom"/>
</dbReference>
<protein>
    <recommendedName>
        <fullName evidence="2">OTU domain-containing protein</fullName>
    </recommendedName>
</protein>
<dbReference type="PROSITE" id="PS50802">
    <property type="entry name" value="OTU"/>
    <property type="match status" value="1"/>
</dbReference>
<dbReference type="AlphaFoldDB" id="A0A177BA10"/>
<dbReference type="OrthoDB" id="6137149at2759"/>
<accession>A0A177BA10</accession>
<dbReference type="CDD" id="cd22755">
    <property type="entry name" value="OTU_CeDUB-like"/>
    <property type="match status" value="1"/>
</dbReference>
<dbReference type="InterPro" id="IPR038765">
    <property type="entry name" value="Papain-like_cys_pep_sf"/>
</dbReference>